<feature type="region of interest" description="Disordered" evidence="13">
    <location>
        <begin position="385"/>
        <end position="451"/>
    </location>
</feature>
<feature type="region of interest" description="Disordered" evidence="13">
    <location>
        <begin position="843"/>
        <end position="900"/>
    </location>
</feature>
<evidence type="ECO:0000256" key="3">
    <source>
        <dbReference type="ARBA" id="ARBA00022527"/>
    </source>
</evidence>
<dbReference type="CDD" id="cd07855">
    <property type="entry name" value="STKc_ERK5"/>
    <property type="match status" value="1"/>
</dbReference>
<dbReference type="InterPro" id="IPR011009">
    <property type="entry name" value="Kinase-like_dom_sf"/>
</dbReference>
<keyword evidence="4" id="KW-0597">Phosphoprotein</keyword>
<gene>
    <name evidence="15" type="ORF">ACJMK2_012198</name>
</gene>
<keyword evidence="6 11" id="KW-0547">Nucleotide-binding</keyword>
<dbReference type="InterPro" id="IPR000719">
    <property type="entry name" value="Prot_kinase_dom"/>
</dbReference>
<dbReference type="PROSITE" id="PS50011">
    <property type="entry name" value="PROTEIN_KINASE_DOM"/>
    <property type="match status" value="1"/>
</dbReference>
<proteinExistence type="inferred from homology"/>
<reference evidence="15 16" key="1">
    <citation type="submission" date="2024-11" db="EMBL/GenBank/DDBJ databases">
        <title>Chromosome-level genome assembly of the freshwater bivalve Anodonta woodiana.</title>
        <authorList>
            <person name="Chen X."/>
        </authorList>
    </citation>
    <scope>NUCLEOTIDE SEQUENCE [LARGE SCALE GENOMIC DNA]</scope>
    <source>
        <strain evidence="15">MN2024</strain>
        <tissue evidence="15">Gills</tissue>
    </source>
</reference>
<evidence type="ECO:0000256" key="12">
    <source>
        <dbReference type="RuleBase" id="RU361165"/>
    </source>
</evidence>
<evidence type="ECO:0000256" key="5">
    <source>
        <dbReference type="ARBA" id="ARBA00022679"/>
    </source>
</evidence>
<dbReference type="PROSITE" id="PS01351">
    <property type="entry name" value="MAPK"/>
    <property type="match status" value="1"/>
</dbReference>
<comment type="activity regulation">
    <text evidence="12">Activated by threonine and tyrosine phosphorylation.</text>
</comment>
<feature type="domain" description="Protein kinase" evidence="14">
    <location>
        <begin position="35"/>
        <end position="327"/>
    </location>
</feature>
<dbReference type="SUPFAM" id="SSF56112">
    <property type="entry name" value="Protein kinase-like (PK-like)"/>
    <property type="match status" value="1"/>
</dbReference>
<evidence type="ECO:0000259" key="14">
    <source>
        <dbReference type="PROSITE" id="PS50011"/>
    </source>
</evidence>
<dbReference type="InterPro" id="IPR017441">
    <property type="entry name" value="Protein_kinase_ATP_BS"/>
</dbReference>
<dbReference type="EMBL" id="JBJQND010000013">
    <property type="protein sequence ID" value="KAL3857544.1"/>
    <property type="molecule type" value="Genomic_DNA"/>
</dbReference>
<protein>
    <recommendedName>
        <fullName evidence="2 12">Mitogen-activated protein kinase</fullName>
        <ecNumber evidence="2 12">2.7.11.24</ecNumber>
    </recommendedName>
</protein>
<evidence type="ECO:0000256" key="4">
    <source>
        <dbReference type="ARBA" id="ARBA00022553"/>
    </source>
</evidence>
<evidence type="ECO:0000256" key="2">
    <source>
        <dbReference type="ARBA" id="ARBA00012411"/>
    </source>
</evidence>
<keyword evidence="8 11" id="KW-0067">ATP-binding</keyword>
<evidence type="ECO:0000256" key="10">
    <source>
        <dbReference type="ARBA" id="ARBA00048312"/>
    </source>
</evidence>
<comment type="catalytic activity">
    <reaction evidence="10">
        <text>L-seryl-[protein] + ATP = O-phospho-L-seryl-[protein] + ADP + H(+)</text>
        <dbReference type="Rhea" id="RHEA:17989"/>
        <dbReference type="Rhea" id="RHEA-COMP:9863"/>
        <dbReference type="Rhea" id="RHEA-COMP:11604"/>
        <dbReference type="ChEBI" id="CHEBI:15378"/>
        <dbReference type="ChEBI" id="CHEBI:29999"/>
        <dbReference type="ChEBI" id="CHEBI:30616"/>
        <dbReference type="ChEBI" id="CHEBI:83421"/>
        <dbReference type="ChEBI" id="CHEBI:456216"/>
        <dbReference type="EC" id="2.7.11.24"/>
    </reaction>
</comment>
<keyword evidence="12" id="KW-0460">Magnesium</keyword>
<keyword evidence="16" id="KW-1185">Reference proteome</keyword>
<evidence type="ECO:0000313" key="15">
    <source>
        <dbReference type="EMBL" id="KAL3857544.1"/>
    </source>
</evidence>
<dbReference type="FunFam" id="1.10.510.10:FF:000013">
    <property type="entry name" value="Mitogen-activated protein kinase"/>
    <property type="match status" value="1"/>
</dbReference>
<evidence type="ECO:0000256" key="1">
    <source>
        <dbReference type="ARBA" id="ARBA00001946"/>
    </source>
</evidence>
<feature type="compositionally biased region" description="Basic and acidic residues" evidence="13">
    <location>
        <begin position="482"/>
        <end position="503"/>
    </location>
</feature>
<feature type="compositionally biased region" description="Basic and acidic residues" evidence="13">
    <location>
        <begin position="539"/>
        <end position="554"/>
    </location>
</feature>
<evidence type="ECO:0000313" key="16">
    <source>
        <dbReference type="Proteomes" id="UP001634394"/>
    </source>
</evidence>
<comment type="catalytic activity">
    <reaction evidence="9 12">
        <text>L-threonyl-[protein] + ATP = O-phospho-L-threonyl-[protein] + ADP + H(+)</text>
        <dbReference type="Rhea" id="RHEA:46608"/>
        <dbReference type="Rhea" id="RHEA-COMP:11060"/>
        <dbReference type="Rhea" id="RHEA-COMP:11605"/>
        <dbReference type="ChEBI" id="CHEBI:15378"/>
        <dbReference type="ChEBI" id="CHEBI:30013"/>
        <dbReference type="ChEBI" id="CHEBI:30616"/>
        <dbReference type="ChEBI" id="CHEBI:61977"/>
        <dbReference type="ChEBI" id="CHEBI:456216"/>
        <dbReference type="EC" id="2.7.11.24"/>
    </reaction>
</comment>
<dbReference type="Proteomes" id="UP001634394">
    <property type="component" value="Unassembled WGS sequence"/>
</dbReference>
<feature type="compositionally biased region" description="Basic residues" evidence="13">
    <location>
        <begin position="571"/>
        <end position="586"/>
    </location>
</feature>
<feature type="compositionally biased region" description="Polar residues" evidence="13">
    <location>
        <begin position="390"/>
        <end position="419"/>
    </location>
</feature>
<keyword evidence="3 12" id="KW-0723">Serine/threonine-protein kinase</keyword>
<accession>A0ABD3V7F1</accession>
<dbReference type="FunFam" id="3.30.200.20:FF:000028">
    <property type="entry name" value="Mitogen-activated protein kinase"/>
    <property type="match status" value="1"/>
</dbReference>
<evidence type="ECO:0000256" key="6">
    <source>
        <dbReference type="ARBA" id="ARBA00022741"/>
    </source>
</evidence>
<organism evidence="15 16">
    <name type="scientific">Sinanodonta woodiana</name>
    <name type="common">Chinese pond mussel</name>
    <name type="synonym">Anodonta woodiana</name>
    <dbReference type="NCBI Taxonomy" id="1069815"/>
    <lineage>
        <taxon>Eukaryota</taxon>
        <taxon>Metazoa</taxon>
        <taxon>Spiralia</taxon>
        <taxon>Lophotrochozoa</taxon>
        <taxon>Mollusca</taxon>
        <taxon>Bivalvia</taxon>
        <taxon>Autobranchia</taxon>
        <taxon>Heteroconchia</taxon>
        <taxon>Palaeoheterodonta</taxon>
        <taxon>Unionida</taxon>
        <taxon>Unionoidea</taxon>
        <taxon>Unionidae</taxon>
        <taxon>Unioninae</taxon>
        <taxon>Sinanodonta</taxon>
    </lineage>
</organism>
<evidence type="ECO:0000256" key="13">
    <source>
        <dbReference type="SAM" id="MobiDB-lite"/>
    </source>
</evidence>
<evidence type="ECO:0000256" key="8">
    <source>
        <dbReference type="ARBA" id="ARBA00022840"/>
    </source>
</evidence>
<comment type="caution">
    <text evidence="15">The sequence shown here is derived from an EMBL/GenBank/DDBJ whole genome shotgun (WGS) entry which is preliminary data.</text>
</comment>
<name>A0ABD3V7F1_SINWO</name>
<dbReference type="EC" id="2.7.11.24" evidence="2 12"/>
<evidence type="ECO:0000256" key="7">
    <source>
        <dbReference type="ARBA" id="ARBA00022777"/>
    </source>
</evidence>
<dbReference type="InterPro" id="IPR008271">
    <property type="entry name" value="Ser/Thr_kinase_AS"/>
</dbReference>
<dbReference type="PROSITE" id="PS00107">
    <property type="entry name" value="PROTEIN_KINASE_ATP"/>
    <property type="match status" value="1"/>
</dbReference>
<feature type="region of interest" description="Disordered" evidence="13">
    <location>
        <begin position="479"/>
        <end position="526"/>
    </location>
</feature>
<dbReference type="InterPro" id="IPR050117">
    <property type="entry name" value="MAPK"/>
</dbReference>
<comment type="cofactor">
    <cofactor evidence="1 12">
        <name>Mg(2+)</name>
        <dbReference type="ChEBI" id="CHEBI:18420"/>
    </cofactor>
</comment>
<keyword evidence="7 12" id="KW-0418">Kinase</keyword>
<dbReference type="EMBL" id="JBJQND010000013">
    <property type="protein sequence ID" value="KAL3857543.1"/>
    <property type="molecule type" value="Genomic_DNA"/>
</dbReference>
<feature type="compositionally biased region" description="Low complexity" evidence="13">
    <location>
        <begin position="691"/>
        <end position="708"/>
    </location>
</feature>
<feature type="binding site" evidence="11">
    <location>
        <position position="65"/>
    </location>
    <ligand>
        <name>ATP</name>
        <dbReference type="ChEBI" id="CHEBI:30616"/>
    </ligand>
</feature>
<feature type="region of interest" description="Disordered" evidence="13">
    <location>
        <begin position="686"/>
        <end position="708"/>
    </location>
</feature>
<dbReference type="PROSITE" id="PS00108">
    <property type="entry name" value="PROTEIN_KINASE_ST"/>
    <property type="match status" value="1"/>
</dbReference>
<feature type="region of interest" description="Disordered" evidence="13">
    <location>
        <begin position="955"/>
        <end position="975"/>
    </location>
</feature>
<dbReference type="Gene3D" id="3.30.200.20">
    <property type="entry name" value="Phosphorylase Kinase, domain 1"/>
    <property type="match status" value="1"/>
</dbReference>
<evidence type="ECO:0000256" key="9">
    <source>
        <dbReference type="ARBA" id="ARBA00047592"/>
    </source>
</evidence>
<dbReference type="Gene3D" id="1.10.510.10">
    <property type="entry name" value="Transferase(Phosphotransferase) domain 1"/>
    <property type="match status" value="1"/>
</dbReference>
<feature type="compositionally biased region" description="Low complexity" evidence="13">
    <location>
        <begin position="889"/>
        <end position="900"/>
    </location>
</feature>
<dbReference type="SMART" id="SM00220">
    <property type="entry name" value="S_TKc"/>
    <property type="match status" value="1"/>
</dbReference>
<feature type="region of interest" description="Disordered" evidence="13">
    <location>
        <begin position="915"/>
        <end position="940"/>
    </location>
</feature>
<feature type="compositionally biased region" description="Polar residues" evidence="13">
    <location>
        <begin position="843"/>
        <end position="857"/>
    </location>
</feature>
<sequence length="1083" mass="121612">MSGSTSKIDNKLMRNLTYLKSRALDVKFDLDGTDYIPKENIGIGAYGVVCSAIHQKSNDRVAIKKIPFVFDVKDVAKRTYREVKILKHFKHDNIIRIREILKPKEDVKDFKDIYVVFDLMESDLHRIIYSKQELSEEHVRYFLYQILRGLKYIHSANVIHRDLKPSNLLVNEDCQLRIGDFGMARGISSSPEEPNFFMTQYVATRWYRAPEIMLSLIEYGAAVDMWSIGCIFAEMLGRKHLFPGKDYISQLKLIIGIVGSPASELLNLCQSNMIRNYCTALGPKQAVPWSTLYPKASKKALSLLNRMLVLHPKERITVEQALVHPYLNKYHDPDDEPICVPAFNFDFEKKEMDKDELREAIYKEIMDYHTPKTPTFSFNAVLRPVAKTPDGSQPSHPNHPLTQALTEQSSVNIQSTTEGEGQVTHCDAGSSKKTAHHEQSENDEVFSRPLSAKVDDSNVRIDTSPNVLSVDPNDVEMLSARSLDRKDDTAPAKVLLKENREPENVLASKPESNKNKSDQNKTISQDTKAIIKAALLKASQEKERRSSLSEENKPRPVTAAARQREREEKRRQKKEKHMERLKKQKERKGSENEGLLLTNADKEMLQRWMIMQKTNAPVKIAPKPAVASYPIFHPNATVTISNPPGNAVADQKDPSLTHGQVIVGQNWNVPTSYQNQTLSNPNVQDEGQNISQGHFQGQGQFQHTQVQSSHQSDLFQQVNVPKLPSITVTQMQSIQDRSNLDFSHNVNQVAGQSFSQQQDGTSIHLKDQSFGDRHFHVDFSTVNLQQLNFTSVGDFTTCHDRNTDRVTIATVHNSSQNDSYISSSVTGTESSDDFLQQLCSHTSPQSYHQVSPASQEHVSPHSHHQLSPVHDRFSVHGGSPSYLGEHSDSSLNSTLNTSDSMHSDINASQFFSSVYQSPRTDSQEHYSSSNSNSNSPPLTINTKQESIQTALRRRLTQPQPGPSQPNQDDLLAQGGSPHDLIALLSQQLSRSNVMDDFPPSLTLTPRGTGGGYGVGLDLDNIMLDAQDQQEMEGNNPEPSPLSSSILADWMEVTSHLNIDLEALEQELQSPMALSYNDLNMYSS</sequence>
<dbReference type="InterPro" id="IPR003527">
    <property type="entry name" value="MAP_kinase_CS"/>
</dbReference>
<dbReference type="GO" id="GO:0004707">
    <property type="term" value="F:MAP kinase activity"/>
    <property type="evidence" value="ECO:0007669"/>
    <property type="project" value="UniProtKB-EC"/>
</dbReference>
<dbReference type="PANTHER" id="PTHR24055">
    <property type="entry name" value="MITOGEN-ACTIVATED PROTEIN KINASE"/>
    <property type="match status" value="1"/>
</dbReference>
<keyword evidence="5 12" id="KW-0808">Transferase</keyword>
<dbReference type="GO" id="GO:0005524">
    <property type="term" value="F:ATP binding"/>
    <property type="evidence" value="ECO:0007669"/>
    <property type="project" value="UniProtKB-UniRule"/>
</dbReference>
<feature type="region of interest" description="Disordered" evidence="13">
    <location>
        <begin position="538"/>
        <end position="592"/>
    </location>
</feature>
<evidence type="ECO:0000256" key="11">
    <source>
        <dbReference type="PROSITE-ProRule" id="PRU10141"/>
    </source>
</evidence>
<dbReference type="AlphaFoldDB" id="A0ABD3V7F1"/>
<comment type="similarity">
    <text evidence="12">Belongs to the protein kinase superfamily. Ser/Thr protein kinase family. MAP kinase subfamily.</text>
</comment>
<dbReference type="Pfam" id="PF00069">
    <property type="entry name" value="Pkinase"/>
    <property type="match status" value="1"/>
</dbReference>